<organism evidence="3 4">
    <name type="scientific">Citrullus colocynthis</name>
    <name type="common">colocynth</name>
    <dbReference type="NCBI Taxonomy" id="252529"/>
    <lineage>
        <taxon>Eukaryota</taxon>
        <taxon>Viridiplantae</taxon>
        <taxon>Streptophyta</taxon>
        <taxon>Embryophyta</taxon>
        <taxon>Tracheophyta</taxon>
        <taxon>Spermatophyta</taxon>
        <taxon>Magnoliopsida</taxon>
        <taxon>eudicotyledons</taxon>
        <taxon>Gunneridae</taxon>
        <taxon>Pentapetalae</taxon>
        <taxon>rosids</taxon>
        <taxon>fabids</taxon>
        <taxon>Cucurbitales</taxon>
        <taxon>Cucurbitaceae</taxon>
        <taxon>Benincaseae</taxon>
        <taxon>Citrullus</taxon>
    </lineage>
</organism>
<dbReference type="PANTHER" id="PTHR10621">
    <property type="entry name" value="UV EXCISION REPAIR PROTEIN RAD23"/>
    <property type="match status" value="1"/>
</dbReference>
<dbReference type="Proteomes" id="UP001642487">
    <property type="component" value="Chromosome 2"/>
</dbReference>
<name>A0ABP0YAU2_9ROSI</name>
<sequence length="314" mass="35556">MTSNNKISISHKPNSPKFQEQKNPNGRTPMEIFIVTMGHEFAIEISNQEQILEIKRKIEQFIGIPIESQTLSVYGCELVDELDMEDYDQFISQGSRIDLSIQQLIAPPNDFPITVDFSGQRINIDIDKTETVHSLKQKIQIIYSLPIQTMSLFHSGVELGEDFRNLSEFGIGEFSEVKVFLKTRSRCLSDSSGRKVSFVVETSSSLLNAACIPMEMKDSSTVSDVRELLLAGKILPDDEYLFIHKQRIMRDKCSLRWHGVENGDFLYVFKGTVSREVCVACKNSLLHISFIDLKTSVFQFVSGFTSFSPDLSTV</sequence>
<feature type="region of interest" description="Disordered" evidence="1">
    <location>
        <begin position="1"/>
        <end position="26"/>
    </location>
</feature>
<dbReference type="InterPro" id="IPR029071">
    <property type="entry name" value="Ubiquitin-like_domsf"/>
</dbReference>
<keyword evidence="4" id="KW-1185">Reference proteome</keyword>
<evidence type="ECO:0000313" key="4">
    <source>
        <dbReference type="Proteomes" id="UP001642487"/>
    </source>
</evidence>
<evidence type="ECO:0000313" key="3">
    <source>
        <dbReference type="EMBL" id="CAK9316236.1"/>
    </source>
</evidence>
<dbReference type="SMART" id="SM00213">
    <property type="entry name" value="UBQ"/>
    <property type="match status" value="3"/>
</dbReference>
<dbReference type="CDD" id="cd17039">
    <property type="entry name" value="Ubl_ubiquitin_like"/>
    <property type="match status" value="2"/>
</dbReference>
<feature type="domain" description="Ubiquitin-like" evidence="2">
    <location>
        <begin position="97"/>
        <end position="186"/>
    </location>
</feature>
<dbReference type="PROSITE" id="PS50053">
    <property type="entry name" value="UBIQUITIN_2"/>
    <property type="match status" value="3"/>
</dbReference>
<dbReference type="SUPFAM" id="SSF54236">
    <property type="entry name" value="Ubiquitin-like"/>
    <property type="match status" value="3"/>
</dbReference>
<gene>
    <name evidence="3" type="ORF">CITCOLO1_LOCUS8089</name>
</gene>
<dbReference type="Pfam" id="PF00240">
    <property type="entry name" value="ubiquitin"/>
    <property type="match status" value="2"/>
</dbReference>
<accession>A0ABP0YAU2</accession>
<dbReference type="EMBL" id="OZ021736">
    <property type="protein sequence ID" value="CAK9316236.1"/>
    <property type="molecule type" value="Genomic_DNA"/>
</dbReference>
<dbReference type="InterPro" id="IPR000626">
    <property type="entry name" value="Ubiquitin-like_dom"/>
</dbReference>
<protein>
    <recommendedName>
        <fullName evidence="2">Ubiquitin-like domain-containing protein</fullName>
    </recommendedName>
</protein>
<proteinExistence type="predicted"/>
<dbReference type="PANTHER" id="PTHR10621:SF39">
    <property type="entry name" value="UBIQUITIN-LIKE SUPERFAMILY PROTEIN"/>
    <property type="match status" value="1"/>
</dbReference>
<dbReference type="Gene3D" id="3.10.20.90">
    <property type="entry name" value="Phosphatidylinositol 3-kinase Catalytic Subunit, Chain A, domain 1"/>
    <property type="match status" value="3"/>
</dbReference>
<reference evidence="3 4" key="1">
    <citation type="submission" date="2024-03" db="EMBL/GenBank/DDBJ databases">
        <authorList>
            <person name="Gkanogiannis A."/>
            <person name="Becerra Lopez-Lavalle L."/>
        </authorList>
    </citation>
    <scope>NUCLEOTIDE SEQUENCE [LARGE SCALE GENOMIC DNA]</scope>
</reference>
<evidence type="ECO:0000259" key="2">
    <source>
        <dbReference type="PROSITE" id="PS50053"/>
    </source>
</evidence>
<feature type="domain" description="Ubiquitin-like" evidence="2">
    <location>
        <begin position="196"/>
        <end position="268"/>
    </location>
</feature>
<evidence type="ECO:0000256" key="1">
    <source>
        <dbReference type="SAM" id="MobiDB-lite"/>
    </source>
</evidence>
<feature type="domain" description="Ubiquitin-like" evidence="2">
    <location>
        <begin position="30"/>
        <end position="88"/>
    </location>
</feature>